<dbReference type="RefSeq" id="XP_031025128.1">
    <property type="nucleotide sequence ID" value="XM_031168934.1"/>
</dbReference>
<sequence length="455" mass="51525">MAKRSRIVQFDLPDTPYDSSALGSSYPPQQPFSYHSSSNPTSPVFVPRNEAAPIGHKARIPKRTTKLNEKLITLPVESPGVEAPEQQPIEDARTDFERMGHEDREVALLPRVTGYCTCEGYNLEALSAWIKSRHNKSTTKYDEALYIKYTQPFPLSPIADVVPSKSKRTRKSSWGPDQNGEEADERAPLLPTTHRRASYSFEGGLNQLSNEIVESIVETVGVFDDQEVFVFDYGVVVFWNFSQNNEAKYLREISRFAVQLLPADEMEVESFHFTVNALADQARIFNDMLTLINSNPMIKLSISHAIGQSCKLAVFESNVGKMIASTQHLPLQMAQYGDLKISREEVVKMVGSLFKLRMNVNLISNVLDQPEYLWSAPNFTPLYNSIRKYLEISQRARLLNSRTEIIGDLMDMLGEHINRSAMSSITVIIIVLILIAIFVAFFEIVAKWSRLKRDH</sequence>
<comment type="similarity">
    <text evidence="1">Belongs to the RMD1/sif2 family.</text>
</comment>
<keyword evidence="3" id="KW-0472">Membrane</keyword>
<keyword evidence="3" id="KW-0812">Transmembrane</keyword>
<dbReference type="PANTHER" id="PTHR16255:SF15">
    <property type="entry name" value="SPORULATION PROTEIN RMD1"/>
    <property type="match status" value="1"/>
</dbReference>
<evidence type="ECO:0000256" key="3">
    <source>
        <dbReference type="SAM" id="Phobius"/>
    </source>
</evidence>
<evidence type="ECO:0000256" key="1">
    <source>
        <dbReference type="ARBA" id="ARBA00008306"/>
    </source>
</evidence>
<dbReference type="PANTHER" id="PTHR16255">
    <property type="entry name" value="REQUIRED FOR MEIOTIC NUCLEAR DIVISION PROTEIN 1 HOMOLOG"/>
    <property type="match status" value="1"/>
</dbReference>
<dbReference type="OrthoDB" id="18302at2759"/>
<dbReference type="Proteomes" id="UP000319731">
    <property type="component" value="Unassembled WGS sequence"/>
</dbReference>
<feature type="region of interest" description="Disordered" evidence="2">
    <location>
        <begin position="1"/>
        <end position="44"/>
    </location>
</feature>
<evidence type="ECO:0000259" key="4">
    <source>
        <dbReference type="Pfam" id="PF02582"/>
    </source>
</evidence>
<dbReference type="EMBL" id="QEAO01000014">
    <property type="protein sequence ID" value="TPX34364.1"/>
    <property type="molecule type" value="Genomic_DNA"/>
</dbReference>
<dbReference type="GeneID" id="42004231"/>
<proteinExistence type="inferred from homology"/>
<dbReference type="AlphaFoldDB" id="A0A507C8R6"/>
<protein>
    <recommendedName>
        <fullName evidence="4">DUF155 domain-containing protein</fullName>
    </recommendedName>
</protein>
<reference evidence="5 6" key="1">
    <citation type="journal article" date="2019" name="Sci. Rep.">
        <title>Comparative genomics of chytrid fungi reveal insights into the obligate biotrophic and pathogenic lifestyle of Synchytrium endobioticum.</title>
        <authorList>
            <person name="van de Vossenberg B.T.L.H."/>
            <person name="Warris S."/>
            <person name="Nguyen H.D.T."/>
            <person name="van Gent-Pelzer M.P.E."/>
            <person name="Joly D.L."/>
            <person name="van de Geest H.C."/>
            <person name="Bonants P.J.M."/>
            <person name="Smith D.S."/>
            <person name="Levesque C.A."/>
            <person name="van der Lee T.A.J."/>
        </authorList>
    </citation>
    <scope>NUCLEOTIDE SEQUENCE [LARGE SCALE GENOMIC DNA]</scope>
    <source>
        <strain evidence="5 6">JEL517</strain>
    </source>
</reference>
<dbReference type="InterPro" id="IPR051624">
    <property type="entry name" value="RMD1/Sad1-interacting"/>
</dbReference>
<dbReference type="InterPro" id="IPR003734">
    <property type="entry name" value="DUF155"/>
</dbReference>
<evidence type="ECO:0000313" key="6">
    <source>
        <dbReference type="Proteomes" id="UP000319731"/>
    </source>
</evidence>
<feature type="compositionally biased region" description="Polar residues" evidence="2">
    <location>
        <begin position="17"/>
        <end position="42"/>
    </location>
</feature>
<dbReference type="GO" id="GO:0005739">
    <property type="term" value="C:mitochondrion"/>
    <property type="evidence" value="ECO:0007669"/>
    <property type="project" value="UniProtKB-ARBA"/>
</dbReference>
<feature type="region of interest" description="Disordered" evidence="2">
    <location>
        <begin position="164"/>
        <end position="189"/>
    </location>
</feature>
<keyword evidence="3" id="KW-1133">Transmembrane helix</keyword>
<gene>
    <name evidence="5" type="ORF">SmJEL517_g03006</name>
</gene>
<keyword evidence="6" id="KW-1185">Reference proteome</keyword>
<name>A0A507C8R6_9FUNG</name>
<comment type="caution">
    <text evidence="5">The sequence shown here is derived from an EMBL/GenBank/DDBJ whole genome shotgun (WGS) entry which is preliminary data.</text>
</comment>
<accession>A0A507C8R6</accession>
<feature type="transmembrane region" description="Helical" evidence="3">
    <location>
        <begin position="425"/>
        <end position="446"/>
    </location>
</feature>
<evidence type="ECO:0000313" key="5">
    <source>
        <dbReference type="EMBL" id="TPX34364.1"/>
    </source>
</evidence>
<organism evidence="5 6">
    <name type="scientific">Synchytrium microbalum</name>
    <dbReference type="NCBI Taxonomy" id="1806994"/>
    <lineage>
        <taxon>Eukaryota</taxon>
        <taxon>Fungi</taxon>
        <taxon>Fungi incertae sedis</taxon>
        <taxon>Chytridiomycota</taxon>
        <taxon>Chytridiomycota incertae sedis</taxon>
        <taxon>Chytridiomycetes</taxon>
        <taxon>Synchytriales</taxon>
        <taxon>Synchytriaceae</taxon>
        <taxon>Synchytrium</taxon>
    </lineage>
</organism>
<evidence type="ECO:0000256" key="2">
    <source>
        <dbReference type="SAM" id="MobiDB-lite"/>
    </source>
</evidence>
<dbReference type="Pfam" id="PF02582">
    <property type="entry name" value="DUF155"/>
    <property type="match status" value="1"/>
</dbReference>
<feature type="domain" description="DUF155" evidence="4">
    <location>
        <begin position="228"/>
        <end position="400"/>
    </location>
</feature>